<name>A0ABR3RNR9_9PLEO</name>
<protein>
    <submittedName>
        <fullName evidence="2">Uncharacterized protein</fullName>
    </submittedName>
</protein>
<comment type="caution">
    <text evidence="2">The sequence shown here is derived from an EMBL/GenBank/DDBJ whole genome shotgun (WGS) entry which is preliminary data.</text>
</comment>
<dbReference type="EMBL" id="JAKIXB020000008">
    <property type="protein sequence ID" value="KAL1606092.1"/>
    <property type="molecule type" value="Genomic_DNA"/>
</dbReference>
<accession>A0ABR3RNR9</accession>
<sequence length="1112" mass="121091">MPNLNKLYDQIRNLGADLNAKIGKLENTVANQGFHAESELMSMTNLKECVESAADVVSTASTTLGPEGSERASKFGSDFGDVFKKDSNEAMQRWMSSNTVYEFDDVEAPTLDPSEASTGDATTVYESDSDSDIDHELVRALFYNGKKRKEQGDLHGAERHLRNCLTRFPSTTSYTSLASSQTSTATGVSKAELLELLTETYCLQGSWTQAKITMKEKLAITERQTGKKSERFLWDSFRLSEVLMNTKDYTEAQLHGRQSLRGFRKLREQGYVGYEKSLVLLIQICNEQGNLEDEEAYTALLGSHQASLNTQHPIHGTSTHILESSANLITSPSTASPSEGSSRRHSGHAVPAVQDTSKTPTPPGSQVTFPMLEARPYVAATGASLQNVSSKTSSPRPGFYGEQAAYAHGNSTAQEIVQDEPAPPIIAPASNIKGKGHLIGRLTPVPTLADINSNAFSSPPSSANFPLQGSPVQNVRSPVEASPSKIVASTINSKEAFANSAEFVPNLTLAEQNMLSGSTHAHDRDFPSYTKLLINLCQQELGKKPVFMIGRGREGYNCIVFADESRQKELAKVVNCKTKEEARHAAAARAYKTLVSLSTRSNHAPTVGKIAAHGPTNEVPASISSVQAHRPPMDRDVDPPAYTPKRGPSPLTSPTGFLQDIPEIMVSPTLDNATTRMALSMPQQSFAVRRAASDSRVPWQKNYNATQDLSPSQSWAAAPWGPQNSNAINEPLAHRRAASTSTRLPEWKAGDEKEFARFSGLGIAAPPAQGLQVSDSNRKRPTAQPSVTFDTIENALERPDHSNPDTTSPSTRSFSLFPSALAKTLSLQERRSKGDDTSLTKKKSFRFGLLSSSSSNGSSSKRKGSITTSPKSENDDAVQASKTTRSCPICSMSFHGYNDDESWSHVDRCLGRPSPPSTGTTYELPASNFFAAELPASIPTVNQAIEPPPTTPIQNPSALSDLHRAFSKRDLSADRFEVGDEVRLVLPTPMSPLSRFEMNPLQRQVLLLGDAQCGKTWLSSAWCNGSIPKMRHASYGVVHAVLLCFDISSPESFDNVEHKWNHEADLYLKKVPKILAYKLTARINARAYFETSAVTMEGLDVLFNHVAQIAPR</sequence>
<proteinExistence type="predicted"/>
<dbReference type="SMART" id="SM00175">
    <property type="entry name" value="RAB"/>
    <property type="match status" value="1"/>
</dbReference>
<feature type="region of interest" description="Disordered" evidence="1">
    <location>
        <begin position="330"/>
        <end position="365"/>
    </location>
</feature>
<reference evidence="2 3" key="1">
    <citation type="submission" date="2024-02" db="EMBL/GenBank/DDBJ databases">
        <title>De novo assembly and annotation of 12 fungi associated with fruit tree decline syndrome in Ontario, Canada.</title>
        <authorList>
            <person name="Sulman M."/>
            <person name="Ellouze W."/>
            <person name="Ilyukhin E."/>
        </authorList>
    </citation>
    <scope>NUCLEOTIDE SEQUENCE [LARGE SCALE GENOMIC DNA]</scope>
    <source>
        <strain evidence="2 3">M97-236</strain>
    </source>
</reference>
<feature type="compositionally biased region" description="Polar residues" evidence="1">
    <location>
        <begin position="354"/>
        <end position="365"/>
    </location>
</feature>
<dbReference type="SMART" id="SM00174">
    <property type="entry name" value="RHO"/>
    <property type="match status" value="1"/>
</dbReference>
<dbReference type="InterPro" id="IPR011990">
    <property type="entry name" value="TPR-like_helical_dom_sf"/>
</dbReference>
<dbReference type="Gene3D" id="1.25.40.10">
    <property type="entry name" value="Tetratricopeptide repeat domain"/>
    <property type="match status" value="1"/>
</dbReference>
<dbReference type="InterPro" id="IPR027417">
    <property type="entry name" value="P-loop_NTPase"/>
</dbReference>
<feature type="compositionally biased region" description="Polar residues" evidence="1">
    <location>
        <begin position="383"/>
        <end position="395"/>
    </location>
</feature>
<feature type="region of interest" description="Disordered" evidence="1">
    <location>
        <begin position="850"/>
        <end position="882"/>
    </location>
</feature>
<keyword evidence="3" id="KW-1185">Reference proteome</keyword>
<feature type="compositionally biased region" description="Polar residues" evidence="1">
    <location>
        <begin position="115"/>
        <end position="126"/>
    </location>
</feature>
<feature type="region of interest" description="Disordered" evidence="1">
    <location>
        <begin position="627"/>
        <end position="657"/>
    </location>
</feature>
<feature type="compositionally biased region" description="Polar residues" evidence="1">
    <location>
        <begin position="804"/>
        <end position="815"/>
    </location>
</feature>
<evidence type="ECO:0000313" key="2">
    <source>
        <dbReference type="EMBL" id="KAL1606092.1"/>
    </source>
</evidence>
<feature type="region of interest" description="Disordered" evidence="1">
    <location>
        <begin position="383"/>
        <end position="402"/>
    </location>
</feature>
<organism evidence="2 3">
    <name type="scientific">Nothophoma quercina</name>
    <dbReference type="NCBI Taxonomy" id="749835"/>
    <lineage>
        <taxon>Eukaryota</taxon>
        <taxon>Fungi</taxon>
        <taxon>Dikarya</taxon>
        <taxon>Ascomycota</taxon>
        <taxon>Pezizomycotina</taxon>
        <taxon>Dothideomycetes</taxon>
        <taxon>Pleosporomycetidae</taxon>
        <taxon>Pleosporales</taxon>
        <taxon>Pleosporineae</taxon>
        <taxon>Didymellaceae</taxon>
        <taxon>Nothophoma</taxon>
    </lineage>
</organism>
<feature type="region of interest" description="Disordered" evidence="1">
    <location>
        <begin position="766"/>
        <end position="815"/>
    </location>
</feature>
<feature type="compositionally biased region" description="Polar residues" evidence="1">
    <location>
        <begin position="704"/>
        <end position="715"/>
    </location>
</feature>
<dbReference type="SUPFAM" id="SSF54768">
    <property type="entry name" value="dsRNA-binding domain-like"/>
    <property type="match status" value="1"/>
</dbReference>
<feature type="region of interest" description="Disordered" evidence="1">
    <location>
        <begin position="110"/>
        <end position="129"/>
    </location>
</feature>
<dbReference type="SUPFAM" id="SSF52540">
    <property type="entry name" value="P-loop containing nucleoside triphosphate hydrolases"/>
    <property type="match status" value="1"/>
</dbReference>
<feature type="compositionally biased region" description="Low complexity" evidence="1">
    <location>
        <begin position="850"/>
        <end position="859"/>
    </location>
</feature>
<feature type="region of interest" description="Disordered" evidence="1">
    <location>
        <begin position="704"/>
        <end position="727"/>
    </location>
</feature>
<dbReference type="Proteomes" id="UP001521222">
    <property type="component" value="Unassembled WGS sequence"/>
</dbReference>
<evidence type="ECO:0000256" key="1">
    <source>
        <dbReference type="SAM" id="MobiDB-lite"/>
    </source>
</evidence>
<feature type="compositionally biased region" description="Low complexity" evidence="1">
    <location>
        <begin position="330"/>
        <end position="340"/>
    </location>
</feature>
<dbReference type="InterPro" id="IPR001806">
    <property type="entry name" value="Small_GTPase"/>
</dbReference>
<gene>
    <name evidence="2" type="ORF">SLS59_003217</name>
</gene>
<evidence type="ECO:0000313" key="3">
    <source>
        <dbReference type="Proteomes" id="UP001521222"/>
    </source>
</evidence>
<dbReference type="Gene3D" id="3.40.50.300">
    <property type="entry name" value="P-loop containing nucleotide triphosphate hydrolases"/>
    <property type="match status" value="1"/>
</dbReference>